<gene>
    <name evidence="1" type="ORF">S03H2_05009</name>
</gene>
<evidence type="ECO:0000313" key="1">
    <source>
        <dbReference type="EMBL" id="GAH23599.1"/>
    </source>
</evidence>
<protein>
    <submittedName>
        <fullName evidence="1">Uncharacterized protein</fullName>
    </submittedName>
</protein>
<organism evidence="1">
    <name type="scientific">marine sediment metagenome</name>
    <dbReference type="NCBI Taxonomy" id="412755"/>
    <lineage>
        <taxon>unclassified sequences</taxon>
        <taxon>metagenomes</taxon>
        <taxon>ecological metagenomes</taxon>
    </lineage>
</organism>
<reference evidence="1" key="1">
    <citation type="journal article" date="2014" name="Front. Microbiol.">
        <title>High frequency of phylogenetically diverse reductive dehalogenase-homologous genes in deep subseafloor sedimentary metagenomes.</title>
        <authorList>
            <person name="Kawai M."/>
            <person name="Futagami T."/>
            <person name="Toyoda A."/>
            <person name="Takaki Y."/>
            <person name="Nishi S."/>
            <person name="Hori S."/>
            <person name="Arai W."/>
            <person name="Tsubouchi T."/>
            <person name="Morono Y."/>
            <person name="Uchiyama I."/>
            <person name="Ito T."/>
            <person name="Fujiyama A."/>
            <person name="Inagaki F."/>
            <person name="Takami H."/>
        </authorList>
    </citation>
    <scope>NUCLEOTIDE SEQUENCE</scope>
    <source>
        <strain evidence="1">Expedition CK06-06</strain>
    </source>
</reference>
<accession>X1F2K1</accession>
<comment type="caution">
    <text evidence="1">The sequence shown here is derived from an EMBL/GenBank/DDBJ whole genome shotgun (WGS) entry which is preliminary data.</text>
</comment>
<sequence>MKWFDKNMKIKSSEIATNESEKIKGNWFIYEFSNSIYDSLLEFFEFEEEASNCHVLSDKEIKSFSISMANKTVDMIKQWKSGQIKELEISGDLLKSILNNEGMTNMIDSFVDIIAGSLNNQLDICQGCPTEKGTGLNK</sequence>
<dbReference type="EMBL" id="BARU01002045">
    <property type="protein sequence ID" value="GAH23599.1"/>
    <property type="molecule type" value="Genomic_DNA"/>
</dbReference>
<proteinExistence type="predicted"/>
<name>X1F2K1_9ZZZZ</name>
<dbReference type="AlphaFoldDB" id="X1F2K1"/>